<reference evidence="2 3" key="1">
    <citation type="submission" date="2021-02" db="EMBL/GenBank/DDBJ databases">
        <title>Characterization of Marinitoga sp. nov. str. BP5-C20A.</title>
        <authorList>
            <person name="Erauso G."/>
            <person name="Postec A."/>
        </authorList>
    </citation>
    <scope>NUCLEOTIDE SEQUENCE [LARGE SCALE GENOMIC DNA]</scope>
    <source>
        <strain evidence="2 3">BP5-C20A</strain>
    </source>
</reference>
<dbReference type="Proteomes" id="UP001232493">
    <property type="component" value="Chromosome"/>
</dbReference>
<gene>
    <name evidence="2" type="ORF">JRV97_05350</name>
</gene>
<dbReference type="InterPro" id="IPR003961">
    <property type="entry name" value="FN3_dom"/>
</dbReference>
<organism evidence="2 3">
    <name type="scientific">Marinitoga aeolica</name>
    <dbReference type="NCBI Taxonomy" id="2809031"/>
    <lineage>
        <taxon>Bacteria</taxon>
        <taxon>Thermotogati</taxon>
        <taxon>Thermotogota</taxon>
        <taxon>Thermotogae</taxon>
        <taxon>Petrotogales</taxon>
        <taxon>Petrotogaceae</taxon>
        <taxon>Marinitoga</taxon>
    </lineage>
</organism>
<evidence type="ECO:0000313" key="3">
    <source>
        <dbReference type="Proteomes" id="UP001232493"/>
    </source>
</evidence>
<protein>
    <submittedName>
        <fullName evidence="2">Fibronectin type III domain-containing protein</fullName>
    </submittedName>
</protein>
<dbReference type="InterPro" id="IPR036116">
    <property type="entry name" value="FN3_sf"/>
</dbReference>
<dbReference type="InterPro" id="IPR013783">
    <property type="entry name" value="Ig-like_fold"/>
</dbReference>
<accession>A0ABY8PTK6</accession>
<proteinExistence type="predicted"/>
<dbReference type="SUPFAM" id="SSF49265">
    <property type="entry name" value="Fibronectin type III"/>
    <property type="match status" value="1"/>
</dbReference>
<name>A0ABY8PTK6_9BACT</name>
<dbReference type="InterPro" id="IPR036322">
    <property type="entry name" value="WD40_repeat_dom_sf"/>
</dbReference>
<dbReference type="Pfam" id="PF00041">
    <property type="entry name" value="fn3"/>
    <property type="match status" value="1"/>
</dbReference>
<dbReference type="Gene3D" id="2.60.40.10">
    <property type="entry name" value="Immunoglobulins"/>
    <property type="match status" value="1"/>
</dbReference>
<dbReference type="EMBL" id="CP069362">
    <property type="protein sequence ID" value="WGS65975.1"/>
    <property type="molecule type" value="Genomic_DNA"/>
</dbReference>
<feature type="domain" description="Fibronectin type-III" evidence="1">
    <location>
        <begin position="25"/>
        <end position="109"/>
    </location>
</feature>
<sequence>MKKSLIIYFLFLITISFSNIIWEINPTNFKIVEYNKFMTLSWDINEKVNYYSLYFGESEKNLKLVYNGEKSKYIIKELKPNKNYYWRIKAYTEKGIIESEIFRFYLQLKKPEIKNVYPNFEHDLDSSNIQFKWNLNYPVNYTTTFILYKNNEKIIEKRLLGNKYVMNLVPGINYKWYIILDDEFKNKYTFGPYIFSTKPFDFLMSLKNSIYEIKTYDKYLEKRPIYNLNDNIESFYEYKNFIILKMKDRIEIVHKSGKKTSEIDVENIKDYYIEKKNDELLLYIVNEKSLKVFDITNPYYPFLKKEIIGNFISVSSNDFSIILLSKNNLILMDKKYKIYFQKEIKQLKKIIYNNNKMFIVALSDKLIRYDYKNGMIYYKKELRLSKIISYDIYENKIAFLTINNEIYVYNMDFELLDYIYLKEKIKKIKLYGNLIYYYSDDLNFIEMNNSGRK</sequence>
<evidence type="ECO:0000259" key="1">
    <source>
        <dbReference type="PROSITE" id="PS50853"/>
    </source>
</evidence>
<dbReference type="RefSeq" id="WP_281000916.1">
    <property type="nucleotide sequence ID" value="NZ_CP069362.1"/>
</dbReference>
<evidence type="ECO:0000313" key="2">
    <source>
        <dbReference type="EMBL" id="WGS65975.1"/>
    </source>
</evidence>
<dbReference type="CDD" id="cd00063">
    <property type="entry name" value="FN3"/>
    <property type="match status" value="1"/>
</dbReference>
<dbReference type="PROSITE" id="PS50853">
    <property type="entry name" value="FN3"/>
    <property type="match status" value="1"/>
</dbReference>
<dbReference type="SUPFAM" id="SSF50978">
    <property type="entry name" value="WD40 repeat-like"/>
    <property type="match status" value="1"/>
</dbReference>
<keyword evidence="3" id="KW-1185">Reference proteome</keyword>